<keyword evidence="5" id="KW-1185">Reference proteome</keyword>
<dbReference type="GO" id="GO:0005886">
    <property type="term" value="C:plasma membrane"/>
    <property type="evidence" value="ECO:0007669"/>
    <property type="project" value="TreeGrafter"/>
</dbReference>
<protein>
    <submittedName>
        <fullName evidence="4">P-type ATPase, A domain containing protein</fullName>
    </submittedName>
</protein>
<name>A0A2P5ENQ8_TREOI</name>
<feature type="transmembrane region" description="Helical" evidence="2">
    <location>
        <begin position="271"/>
        <end position="294"/>
    </location>
</feature>
<feature type="transmembrane region" description="Helical" evidence="2">
    <location>
        <begin position="110"/>
        <end position="132"/>
    </location>
</feature>
<dbReference type="InterPro" id="IPR023298">
    <property type="entry name" value="ATPase_P-typ_TM_dom_sf"/>
</dbReference>
<evidence type="ECO:0000313" key="4">
    <source>
        <dbReference type="EMBL" id="PON87166.1"/>
    </source>
</evidence>
<dbReference type="FunFam" id="2.70.150.10:FF:000006">
    <property type="entry name" value="Calcium-transporting ATPase"/>
    <property type="match status" value="1"/>
</dbReference>
<dbReference type="Pfam" id="PF00122">
    <property type="entry name" value="E1-E2_ATPase"/>
    <property type="match status" value="1"/>
</dbReference>
<dbReference type="EMBL" id="JXTC01000121">
    <property type="protein sequence ID" value="PON87166.1"/>
    <property type="molecule type" value="Genomic_DNA"/>
</dbReference>
<dbReference type="SUPFAM" id="SSF81665">
    <property type="entry name" value="Calcium ATPase, transmembrane domain M"/>
    <property type="match status" value="1"/>
</dbReference>
<dbReference type="STRING" id="63057.A0A2P5ENQ8"/>
<evidence type="ECO:0000313" key="5">
    <source>
        <dbReference type="Proteomes" id="UP000237000"/>
    </source>
</evidence>
<keyword evidence="2" id="KW-1133">Transmembrane helix</keyword>
<keyword evidence="2" id="KW-0472">Membrane</keyword>
<dbReference type="AlphaFoldDB" id="A0A2P5ENQ8"/>
<proteinExistence type="predicted"/>
<dbReference type="PANTHER" id="PTHR24093:SF509">
    <property type="entry name" value="CALCIUM-TRANSPORTING ATPASE"/>
    <property type="match status" value="1"/>
</dbReference>
<dbReference type="GO" id="GO:0005388">
    <property type="term" value="F:P-type calcium transporter activity"/>
    <property type="evidence" value="ECO:0007669"/>
    <property type="project" value="TreeGrafter"/>
</dbReference>
<evidence type="ECO:0000259" key="3">
    <source>
        <dbReference type="Pfam" id="PF00122"/>
    </source>
</evidence>
<feature type="transmembrane region" description="Helical" evidence="2">
    <location>
        <begin position="314"/>
        <end position="333"/>
    </location>
</feature>
<evidence type="ECO:0000256" key="2">
    <source>
        <dbReference type="SAM" id="Phobius"/>
    </source>
</evidence>
<sequence length="347" mass="37643">MTLPHLSATVSLLRSLSYVTIDIHPAAANDQADDDHRPAAAGNGNKQKASYLDVGPIALSEIVRFKNLERLTQYGGVIKVVESLETDANVRDTVIIVLAGIKQLGWKDGWFNSGSIIFVVFLVLAFSAVSNFNKSGQFQKLLTKNTEIRVEVITNGRRHTISIYDIVVGDVVFLKIGDQIPANGLYLEGHSLKVDESSMTGESDHVKINAANNPFPLPGTKVTDGFGTMLVTSVSMNTAWGEMMSSISRGYDEETPLQARLKKLTSFNGKVGISMAAPVFVVLMTRYFVGHTIITDHEKGQRIFKGSRAKFDDFVSSVVGIVTVAVTITVVAIPEGLPLGVTFTLIQ</sequence>
<gene>
    <name evidence="4" type="ORF">TorRG33x02_171150</name>
</gene>
<accession>A0A2P5ENQ8</accession>
<dbReference type="InterPro" id="IPR008250">
    <property type="entry name" value="ATPase_P-typ_transduc_dom_A_sf"/>
</dbReference>
<keyword evidence="1" id="KW-0460">Magnesium</keyword>
<dbReference type="Gene3D" id="1.20.1110.10">
    <property type="entry name" value="Calcium-transporting ATPase, transmembrane domain"/>
    <property type="match status" value="1"/>
</dbReference>
<dbReference type="InParanoid" id="A0A2P5ENQ8"/>
<dbReference type="Gene3D" id="2.70.150.10">
    <property type="entry name" value="Calcium-transporting ATPase, cytoplasmic transduction domain A"/>
    <property type="match status" value="1"/>
</dbReference>
<keyword evidence="2" id="KW-0812">Transmembrane</keyword>
<dbReference type="OrthoDB" id="3352408at2759"/>
<comment type="caution">
    <text evidence="4">The sequence shown here is derived from an EMBL/GenBank/DDBJ whole genome shotgun (WGS) entry which is preliminary data.</text>
</comment>
<dbReference type="SUPFAM" id="SSF81653">
    <property type="entry name" value="Calcium ATPase, transduction domain A"/>
    <property type="match status" value="1"/>
</dbReference>
<dbReference type="PANTHER" id="PTHR24093">
    <property type="entry name" value="CATION TRANSPORTING ATPASE"/>
    <property type="match status" value="1"/>
</dbReference>
<evidence type="ECO:0000256" key="1">
    <source>
        <dbReference type="ARBA" id="ARBA00022842"/>
    </source>
</evidence>
<dbReference type="InterPro" id="IPR059000">
    <property type="entry name" value="ATPase_P-type_domA"/>
</dbReference>
<reference evidence="5" key="1">
    <citation type="submission" date="2016-06" db="EMBL/GenBank/DDBJ databases">
        <title>Parallel loss of symbiosis genes in relatives of nitrogen-fixing non-legume Parasponia.</title>
        <authorList>
            <person name="Van Velzen R."/>
            <person name="Holmer R."/>
            <person name="Bu F."/>
            <person name="Rutten L."/>
            <person name="Van Zeijl A."/>
            <person name="Liu W."/>
            <person name="Santuari L."/>
            <person name="Cao Q."/>
            <person name="Sharma T."/>
            <person name="Shen D."/>
            <person name="Roswanjaya Y."/>
            <person name="Wardhani T."/>
            <person name="Kalhor M.S."/>
            <person name="Jansen J."/>
            <person name="Van den Hoogen J."/>
            <person name="Gungor B."/>
            <person name="Hartog M."/>
            <person name="Hontelez J."/>
            <person name="Verver J."/>
            <person name="Yang W.-C."/>
            <person name="Schijlen E."/>
            <person name="Repin R."/>
            <person name="Schilthuizen M."/>
            <person name="Schranz E."/>
            <person name="Heidstra R."/>
            <person name="Miyata K."/>
            <person name="Fedorova E."/>
            <person name="Kohlen W."/>
            <person name="Bisseling T."/>
            <person name="Smit S."/>
            <person name="Geurts R."/>
        </authorList>
    </citation>
    <scope>NUCLEOTIDE SEQUENCE [LARGE SCALE GENOMIC DNA]</scope>
    <source>
        <strain evidence="5">cv. RG33-2</strain>
    </source>
</reference>
<dbReference type="Proteomes" id="UP000237000">
    <property type="component" value="Unassembled WGS sequence"/>
</dbReference>
<feature type="domain" description="P-type ATPase A" evidence="3">
    <location>
        <begin position="146"/>
        <end position="247"/>
    </location>
</feature>
<organism evidence="4 5">
    <name type="scientific">Trema orientale</name>
    <name type="common">Charcoal tree</name>
    <name type="synonym">Celtis orientalis</name>
    <dbReference type="NCBI Taxonomy" id="63057"/>
    <lineage>
        <taxon>Eukaryota</taxon>
        <taxon>Viridiplantae</taxon>
        <taxon>Streptophyta</taxon>
        <taxon>Embryophyta</taxon>
        <taxon>Tracheophyta</taxon>
        <taxon>Spermatophyta</taxon>
        <taxon>Magnoliopsida</taxon>
        <taxon>eudicotyledons</taxon>
        <taxon>Gunneridae</taxon>
        <taxon>Pentapetalae</taxon>
        <taxon>rosids</taxon>
        <taxon>fabids</taxon>
        <taxon>Rosales</taxon>
        <taxon>Cannabaceae</taxon>
        <taxon>Trema</taxon>
    </lineage>
</organism>